<dbReference type="KEGG" id="eiv:EIN_486520"/>
<protein>
    <submittedName>
        <fullName evidence="1">Uncharacterized protein</fullName>
    </submittedName>
</protein>
<dbReference type="SUPFAM" id="SSF81901">
    <property type="entry name" value="HCP-like"/>
    <property type="match status" value="3"/>
</dbReference>
<dbReference type="Pfam" id="PF08238">
    <property type="entry name" value="Sel1"/>
    <property type="match status" value="6"/>
</dbReference>
<name>A0A0A1U824_ENTIV</name>
<dbReference type="VEuPathDB" id="AmoebaDB:EIN_486520"/>
<dbReference type="PANTHER" id="PTHR43628:SF1">
    <property type="entry name" value="CHITIN SYNTHASE REGULATORY FACTOR 2-RELATED"/>
    <property type="match status" value="1"/>
</dbReference>
<dbReference type="Gene3D" id="1.25.40.10">
    <property type="entry name" value="Tetratricopeptide repeat domain"/>
    <property type="match status" value="2"/>
</dbReference>
<dbReference type="OrthoDB" id="272077at2759"/>
<keyword evidence="2" id="KW-1185">Reference proteome</keyword>
<dbReference type="SUPFAM" id="SSF47576">
    <property type="entry name" value="Calponin-homology domain, CH-domain"/>
    <property type="match status" value="1"/>
</dbReference>
<accession>A0A0A1U824</accession>
<organism evidence="1 2">
    <name type="scientific">Entamoeba invadens IP1</name>
    <dbReference type="NCBI Taxonomy" id="370355"/>
    <lineage>
        <taxon>Eukaryota</taxon>
        <taxon>Amoebozoa</taxon>
        <taxon>Evosea</taxon>
        <taxon>Archamoebae</taxon>
        <taxon>Mastigamoebida</taxon>
        <taxon>Entamoebidae</taxon>
        <taxon>Entamoeba</taxon>
    </lineage>
</organism>
<evidence type="ECO:0000313" key="1">
    <source>
        <dbReference type="EMBL" id="ELP89210.1"/>
    </source>
</evidence>
<dbReference type="RefSeq" id="XP_004255981.1">
    <property type="nucleotide sequence ID" value="XM_004255933.1"/>
</dbReference>
<dbReference type="Gene3D" id="1.10.418.10">
    <property type="entry name" value="Calponin-like domain"/>
    <property type="match status" value="1"/>
</dbReference>
<gene>
    <name evidence="1" type="ORF">EIN_486520</name>
</gene>
<dbReference type="InterPro" id="IPR052945">
    <property type="entry name" value="Mitotic_Regulator"/>
</dbReference>
<dbReference type="SMART" id="SM00671">
    <property type="entry name" value="SEL1"/>
    <property type="match status" value="6"/>
</dbReference>
<dbReference type="OMA" id="MEDPHIC"/>
<dbReference type="Proteomes" id="UP000014680">
    <property type="component" value="Unassembled WGS sequence"/>
</dbReference>
<dbReference type="EMBL" id="KB206670">
    <property type="protein sequence ID" value="ELP89210.1"/>
    <property type="molecule type" value="Genomic_DNA"/>
</dbReference>
<dbReference type="GeneID" id="14888195"/>
<evidence type="ECO:0000313" key="2">
    <source>
        <dbReference type="Proteomes" id="UP000014680"/>
    </source>
</evidence>
<proteinExistence type="predicted"/>
<dbReference type="PANTHER" id="PTHR43628">
    <property type="entry name" value="ACTIVATOR OF C KINASE PROTEIN 1-RELATED"/>
    <property type="match status" value="1"/>
</dbReference>
<dbReference type="InterPro" id="IPR006597">
    <property type="entry name" value="Sel1-like"/>
</dbReference>
<dbReference type="AlphaFoldDB" id="A0A0A1U824"/>
<sequence>MDISDTTTNFESYEPLLVNWLRYELRGIRQDEPDFSTFRDGLLLRQLYEKVNDLAQTKTFPASSFVEAVYENSIVISTIFNSSNPTLDNQFTLGETQSVISVLVKLFLNTQKANTVISFINSTIESLEPVLGRHINNLSSEWSDGSLFTQLFLILFPSISPSFFNNIERPVDAIDLCIDQAYLLVKIPKLITAQGVVFLHEEFSLAMYFSYFKSFIKSAPKKRIMRYDEITQSKMVKLIQNDDENYKIAPVLTKPKTETVEKVETIIQTTAEIIPEGETQKEFNINIYQDNPHLEKDKEDLEKLKQLSNWYEGINLDLLYESPMLLFTPDKNNLAAEKIRLFGNSKFQKNNKKFMKQYYERGCCLLRGLLVPMSEKSAFENFEMAAKFGHIASIHNLGLMKERGMGCPQDKRGAREMYKVALNSGCLYSCNNLAVLQYISGDVNSAQTNWRFSAGKGLLCSLNNLGVSLITSEPDRAVKMLVESARYGNMYSIFNLGVLAFKGLPGLIPVNIKTSIDLFTRSFGVVQSRYNLGVLSQMGVGVPKDEKKALRYYSQSLCSETSSEVNIAISFLYGDYNKEREEDMTVKILKSHNTGVCKFHLGMCYRKGCGVLESATKSAECYKESMGAGNEFAKFHVACVKMIHHDDKKESLELVKEAVEAGYWVAKSWYGRYLYQENKEEGLSLIREACRMQDKRALYALSIHLYKEENKLNESIQILNTLVASNFKEAIVTLGVFYLKGVGVQKDVSQACSLWRKAKSLGDKTAESFIKACE</sequence>
<dbReference type="InterPro" id="IPR011990">
    <property type="entry name" value="TPR-like_helical_dom_sf"/>
</dbReference>
<reference evidence="1 2" key="1">
    <citation type="submission" date="2012-10" db="EMBL/GenBank/DDBJ databases">
        <authorList>
            <person name="Zafar N."/>
            <person name="Inman J."/>
            <person name="Hall N."/>
            <person name="Lorenzi H."/>
            <person name="Caler E."/>
        </authorList>
    </citation>
    <scope>NUCLEOTIDE SEQUENCE [LARGE SCALE GENOMIC DNA]</scope>
    <source>
        <strain evidence="1 2">IP1</strain>
    </source>
</reference>
<dbReference type="InterPro" id="IPR036872">
    <property type="entry name" value="CH_dom_sf"/>
</dbReference>